<reference evidence="2 3" key="1">
    <citation type="submission" date="2016-11" db="EMBL/GenBank/DDBJ databases">
        <authorList>
            <person name="Jaros S."/>
            <person name="Januszkiewicz K."/>
            <person name="Wedrychowicz H."/>
        </authorList>
    </citation>
    <scope>NUCLEOTIDE SEQUENCE [LARGE SCALE GENOMIC DNA]</scope>
    <source>
        <strain evidence="2 3">DSM 46144</strain>
    </source>
</reference>
<evidence type="ECO:0000313" key="3">
    <source>
        <dbReference type="Proteomes" id="UP000184440"/>
    </source>
</evidence>
<protein>
    <submittedName>
        <fullName evidence="2">Glucokinase</fullName>
    </submittedName>
</protein>
<organism evidence="2 3">
    <name type="scientific">Cryptosporangium aurantiacum</name>
    <dbReference type="NCBI Taxonomy" id="134849"/>
    <lineage>
        <taxon>Bacteria</taxon>
        <taxon>Bacillati</taxon>
        <taxon>Actinomycetota</taxon>
        <taxon>Actinomycetes</taxon>
        <taxon>Cryptosporangiales</taxon>
        <taxon>Cryptosporangiaceae</taxon>
        <taxon>Cryptosporangium</taxon>
    </lineage>
</organism>
<dbReference type="Proteomes" id="UP000184440">
    <property type="component" value="Unassembled WGS sequence"/>
</dbReference>
<dbReference type="RefSeq" id="WP_073258321.1">
    <property type="nucleotide sequence ID" value="NZ_FRCS01000004.1"/>
</dbReference>
<dbReference type="AlphaFoldDB" id="A0A1M7QG60"/>
<comment type="similarity">
    <text evidence="1">Belongs to the ROK (NagC/XylR) family.</text>
</comment>
<dbReference type="Pfam" id="PF00480">
    <property type="entry name" value="ROK"/>
    <property type="match status" value="1"/>
</dbReference>
<dbReference type="EMBL" id="FRCS01000004">
    <property type="protein sequence ID" value="SHN29652.1"/>
    <property type="molecule type" value="Genomic_DNA"/>
</dbReference>
<proteinExistence type="inferred from homology"/>
<dbReference type="PANTHER" id="PTHR18964">
    <property type="entry name" value="ROK (REPRESSOR, ORF, KINASE) FAMILY"/>
    <property type="match status" value="1"/>
</dbReference>
<name>A0A1M7QG60_9ACTN</name>
<keyword evidence="2" id="KW-0808">Transferase</keyword>
<dbReference type="OrthoDB" id="9810372at2"/>
<evidence type="ECO:0000256" key="1">
    <source>
        <dbReference type="ARBA" id="ARBA00006479"/>
    </source>
</evidence>
<dbReference type="InterPro" id="IPR043129">
    <property type="entry name" value="ATPase_NBD"/>
</dbReference>
<dbReference type="PANTHER" id="PTHR18964:SF149">
    <property type="entry name" value="BIFUNCTIONAL UDP-N-ACETYLGLUCOSAMINE 2-EPIMERASE_N-ACETYLMANNOSAMINE KINASE"/>
    <property type="match status" value="1"/>
</dbReference>
<sequence length="315" mass="31370">MTVNSAPTVVTLDIGGTTIKGALVASDGREITLLERPTGAAEGTDEVVRRVRAAARDLADAGTVGIGLSVPGIVDTAAGVARHAVNLGFRDTPLAALVAEEVGLPVVLEQDCRAAALAESEIGLGRDARDLMVVVLGTGVAAGLIVDGKVLPGAGGSAGELGHLPVYPDGEDCACGQRGCLEVYASASGIARRYAAAGGSFAGATAANVAASLDSDVVAARVWREATEALGLALATATLLLDPALIVLAGGLTGAGDTLLRPVRTELQGALAWRAAPSVANSPLGGTAGRLGAAILAWRAAGYTDVVSRELRDAV</sequence>
<keyword evidence="3" id="KW-1185">Reference proteome</keyword>
<evidence type="ECO:0000313" key="2">
    <source>
        <dbReference type="EMBL" id="SHN29652.1"/>
    </source>
</evidence>
<dbReference type="SUPFAM" id="SSF53067">
    <property type="entry name" value="Actin-like ATPase domain"/>
    <property type="match status" value="1"/>
</dbReference>
<gene>
    <name evidence="2" type="ORF">SAMN05443668_104597</name>
</gene>
<keyword evidence="2" id="KW-0418">Kinase</keyword>
<dbReference type="GO" id="GO:0016301">
    <property type="term" value="F:kinase activity"/>
    <property type="evidence" value="ECO:0007669"/>
    <property type="project" value="UniProtKB-KW"/>
</dbReference>
<dbReference type="InterPro" id="IPR000600">
    <property type="entry name" value="ROK"/>
</dbReference>
<dbReference type="STRING" id="134849.SAMN05443668_104597"/>
<accession>A0A1M7QG60</accession>
<dbReference type="Gene3D" id="3.30.420.40">
    <property type="match status" value="2"/>
</dbReference>